<gene>
    <name evidence="2" type="ORF">DFJ66_3883</name>
</gene>
<dbReference type="AlphaFoldDB" id="A0A495XDB4"/>
<proteinExistence type="predicted"/>
<keyword evidence="1" id="KW-0472">Membrane</keyword>
<organism evidence="2 3">
    <name type="scientific">Saccharothrix variisporea</name>
    <dbReference type="NCBI Taxonomy" id="543527"/>
    <lineage>
        <taxon>Bacteria</taxon>
        <taxon>Bacillati</taxon>
        <taxon>Actinomycetota</taxon>
        <taxon>Actinomycetes</taxon>
        <taxon>Pseudonocardiales</taxon>
        <taxon>Pseudonocardiaceae</taxon>
        <taxon>Saccharothrix</taxon>
    </lineage>
</organism>
<reference evidence="2 3" key="1">
    <citation type="submission" date="2018-10" db="EMBL/GenBank/DDBJ databases">
        <title>Sequencing the genomes of 1000 actinobacteria strains.</title>
        <authorList>
            <person name="Klenk H.-P."/>
        </authorList>
    </citation>
    <scope>NUCLEOTIDE SEQUENCE [LARGE SCALE GENOMIC DNA]</scope>
    <source>
        <strain evidence="2 3">DSM 43911</strain>
    </source>
</reference>
<accession>A0A495XDB4</accession>
<dbReference type="EMBL" id="RBXR01000001">
    <property type="protein sequence ID" value="RKT70613.1"/>
    <property type="molecule type" value="Genomic_DNA"/>
</dbReference>
<keyword evidence="1" id="KW-1133">Transmembrane helix</keyword>
<evidence type="ECO:0000313" key="2">
    <source>
        <dbReference type="EMBL" id="RKT70613.1"/>
    </source>
</evidence>
<comment type="caution">
    <text evidence="2">The sequence shown here is derived from an EMBL/GenBank/DDBJ whole genome shotgun (WGS) entry which is preliminary data.</text>
</comment>
<name>A0A495XDB4_9PSEU</name>
<keyword evidence="1" id="KW-0812">Transmembrane</keyword>
<evidence type="ECO:0000313" key="3">
    <source>
        <dbReference type="Proteomes" id="UP000272729"/>
    </source>
</evidence>
<protein>
    <submittedName>
        <fullName evidence="2">Uncharacterized protein</fullName>
    </submittedName>
</protein>
<keyword evidence="3" id="KW-1185">Reference proteome</keyword>
<dbReference type="RefSeq" id="WP_147459307.1">
    <property type="nucleotide sequence ID" value="NZ_JBIUBA010000036.1"/>
</dbReference>
<dbReference type="Proteomes" id="UP000272729">
    <property type="component" value="Unassembled WGS sequence"/>
</dbReference>
<sequence>MIGTDWVVSVAAASVAAVVVVAFAVRTLKREPAVSEEDLDQVLAALNRVEARGTPASRADRAAALARILEAQPEPGGSPVRAVPSTGRVRAGRWRWRLSTVADVVKLLRKTVVLVTVMVGMLLPGAADPWSMNSLAESGHRGADVGSTDRP</sequence>
<evidence type="ECO:0000256" key="1">
    <source>
        <dbReference type="SAM" id="Phobius"/>
    </source>
</evidence>
<feature type="transmembrane region" description="Helical" evidence="1">
    <location>
        <begin position="6"/>
        <end position="25"/>
    </location>
</feature>